<evidence type="ECO:0000313" key="1">
    <source>
        <dbReference type="EMBL" id="GGY69792.1"/>
    </source>
</evidence>
<dbReference type="EMBL" id="BMUU01000022">
    <property type="protein sequence ID" value="GGY69792.1"/>
    <property type="molecule type" value="Genomic_DNA"/>
</dbReference>
<reference evidence="2" key="1">
    <citation type="journal article" date="2019" name="Int. J. Syst. Evol. Microbiol.">
        <title>The Global Catalogue of Microorganisms (GCM) 10K type strain sequencing project: providing services to taxonomists for standard genome sequencing and annotation.</title>
        <authorList>
            <consortium name="The Broad Institute Genomics Platform"/>
            <consortium name="The Broad Institute Genome Sequencing Center for Infectious Disease"/>
            <person name="Wu L."/>
            <person name="Ma J."/>
        </authorList>
    </citation>
    <scope>NUCLEOTIDE SEQUENCE [LARGE SCALE GENOMIC DNA]</scope>
    <source>
        <strain evidence="2">JCM 4594</strain>
    </source>
</reference>
<evidence type="ECO:0000313" key="2">
    <source>
        <dbReference type="Proteomes" id="UP000600946"/>
    </source>
</evidence>
<keyword evidence="2" id="KW-1185">Reference proteome</keyword>
<proteinExistence type="predicted"/>
<dbReference type="RefSeq" id="WP_190029469.1">
    <property type="nucleotide sequence ID" value="NZ_BMUU01000022.1"/>
</dbReference>
<protein>
    <submittedName>
        <fullName evidence="1">Uncharacterized protein</fullName>
    </submittedName>
</protein>
<accession>A0ABQ3AWA9</accession>
<comment type="caution">
    <text evidence="1">The sequence shown here is derived from an EMBL/GenBank/DDBJ whole genome shotgun (WGS) entry which is preliminary data.</text>
</comment>
<name>A0ABQ3AWA9_9ACTN</name>
<gene>
    <name evidence="1" type="ORF">GCM10010326_75080</name>
</gene>
<sequence length="108" mass="12342">MAFMDVSKISRRVRDEVKKRGLFLVSPDEWPGEEDMVVFVCTDPNPNDCGFTRVGHVVSSEISGNFCMPYVMDGMRTRPQVSLTQIRAYFPSWEDGIKEVLAAYDEWA</sequence>
<dbReference type="Proteomes" id="UP000600946">
    <property type="component" value="Unassembled WGS sequence"/>
</dbReference>
<organism evidence="1 2">
    <name type="scientific">Streptomyces xanthochromogenes</name>
    <dbReference type="NCBI Taxonomy" id="67384"/>
    <lineage>
        <taxon>Bacteria</taxon>
        <taxon>Bacillati</taxon>
        <taxon>Actinomycetota</taxon>
        <taxon>Actinomycetes</taxon>
        <taxon>Kitasatosporales</taxon>
        <taxon>Streptomycetaceae</taxon>
        <taxon>Streptomyces</taxon>
    </lineage>
</organism>
<dbReference type="GeneID" id="96295344"/>